<keyword evidence="7" id="KW-0998">Cell outer membrane</keyword>
<dbReference type="HOGENOM" id="CLU_645472_0_0_0"/>
<feature type="signal peptide" evidence="8">
    <location>
        <begin position="1"/>
        <end position="32"/>
    </location>
</feature>
<dbReference type="PANTHER" id="PTHR30026">
    <property type="entry name" value="OUTER MEMBRANE PROTEIN TOLC"/>
    <property type="match status" value="1"/>
</dbReference>
<evidence type="ECO:0000256" key="5">
    <source>
        <dbReference type="ARBA" id="ARBA00022692"/>
    </source>
</evidence>
<proteinExistence type="inferred from homology"/>
<evidence type="ECO:0000256" key="8">
    <source>
        <dbReference type="SAM" id="SignalP"/>
    </source>
</evidence>
<dbReference type="GO" id="GO:1990281">
    <property type="term" value="C:efflux pump complex"/>
    <property type="evidence" value="ECO:0007669"/>
    <property type="project" value="TreeGrafter"/>
</dbReference>
<keyword evidence="10" id="KW-1185">Reference proteome</keyword>
<evidence type="ECO:0000256" key="4">
    <source>
        <dbReference type="ARBA" id="ARBA00022452"/>
    </source>
</evidence>
<dbReference type="Pfam" id="PF02321">
    <property type="entry name" value="OEP"/>
    <property type="match status" value="2"/>
</dbReference>
<keyword evidence="3" id="KW-0813">Transport</keyword>
<dbReference type="STRING" id="580340.Tlie_0805"/>
<reference evidence="9 10" key="2">
    <citation type="journal article" date="2012" name="Stand. Genomic Sci.">
        <title>Genome sequence of the moderately thermophilic, amino-acid-degrading and sulfur-reducing bacterium Thermovirga lienii type strain (Cas60314(T)).</title>
        <authorList>
            <person name="Goker M."/>
            <person name="Saunders E."/>
            <person name="Lapidus A."/>
            <person name="Nolan M."/>
            <person name="Lucas S."/>
            <person name="Hammon N."/>
            <person name="Deshpande S."/>
            <person name="Cheng J.F."/>
            <person name="Han C."/>
            <person name="Tapia R."/>
            <person name="Goodwin L.A."/>
            <person name="Pitluck S."/>
            <person name="Liolios K."/>
            <person name="Mavromatis K."/>
            <person name="Pagani I."/>
            <person name="Ivanova N."/>
            <person name="Mikhailova N."/>
            <person name="Pati A."/>
            <person name="Chen A."/>
            <person name="Palaniappan K."/>
            <person name="Land M."/>
            <person name="Chang Y.J."/>
            <person name="Jeffries C.D."/>
            <person name="Brambilla E.M."/>
            <person name="Rohde M."/>
            <person name="Spring S."/>
            <person name="Detter J.C."/>
            <person name="Woyke T."/>
            <person name="Bristow J."/>
            <person name="Eisen J.A."/>
            <person name="Markowitz V."/>
            <person name="Hugenholtz P."/>
            <person name="Kyrpides N.C."/>
            <person name="Klenk H.P."/>
        </authorList>
    </citation>
    <scope>NUCLEOTIDE SEQUENCE [LARGE SCALE GENOMIC DNA]</scope>
    <source>
        <strain evidence="10">ATCC BAA-1197 / DSM 17291 / Cas60314</strain>
    </source>
</reference>
<name>G7V9I8_THELD</name>
<feature type="chain" id="PRO_5003504539" evidence="8">
    <location>
        <begin position="33"/>
        <end position="425"/>
    </location>
</feature>
<dbReference type="Gene3D" id="1.20.1600.10">
    <property type="entry name" value="Outer membrane efflux proteins (OEP)"/>
    <property type="match status" value="1"/>
</dbReference>
<dbReference type="Proteomes" id="UP000005868">
    <property type="component" value="Chromosome"/>
</dbReference>
<comment type="subcellular location">
    <subcellularLocation>
        <location evidence="1">Cell outer membrane</location>
    </subcellularLocation>
</comment>
<dbReference type="AlphaFoldDB" id="G7V9I8"/>
<evidence type="ECO:0000256" key="3">
    <source>
        <dbReference type="ARBA" id="ARBA00022448"/>
    </source>
</evidence>
<dbReference type="GO" id="GO:0015288">
    <property type="term" value="F:porin activity"/>
    <property type="evidence" value="ECO:0007669"/>
    <property type="project" value="TreeGrafter"/>
</dbReference>
<evidence type="ECO:0000256" key="6">
    <source>
        <dbReference type="ARBA" id="ARBA00023136"/>
    </source>
</evidence>
<protein>
    <submittedName>
        <fullName evidence="9">Outer membrane efflux protein</fullName>
    </submittedName>
</protein>
<sequence>MRSRKTGQRVKKLLLFLLVAIFFSSMSGRCTAEEVSWEEAWRIITDKSPSLKATLYAVEVAKASLKLAGAGKRISADLAVTEAMLEGASDSFVGGITLSYSLNLAGKEELEIASARIAYEEALLAYRISQLQLFRNASFAYWNAVAANAALRAAEEEIKKREAFLKDAKLRYEQGVVPQLDVLRAESALAEAKASYASKRAIRENYYAMLKGLAGWTDIEPLKEAFEKVEVPIREQAPNYSGVVERHPSVALQSLKVARNEILVKLAKSGMAPKVSISGTRNLFKEGSSSASSSVEDRWSAQATLSIPLSDGGKTKWSVSQAKAQLNIARAELGKEKAAVMEELFSAWEDYRSALEDFASSKKRLELVAREREISVLRYNEGLSSQLDVLDAQSRYADSLANYINAKKKVLVSYSRLDAAEGRLP</sequence>
<dbReference type="GO" id="GO:0015562">
    <property type="term" value="F:efflux transmembrane transporter activity"/>
    <property type="evidence" value="ECO:0007669"/>
    <property type="project" value="InterPro"/>
</dbReference>
<organism evidence="9 10">
    <name type="scientific">Thermovirga lienii (strain ATCC BAA-1197 / DSM 17291 / Cas60314)</name>
    <dbReference type="NCBI Taxonomy" id="580340"/>
    <lineage>
        <taxon>Bacteria</taxon>
        <taxon>Thermotogati</taxon>
        <taxon>Synergistota</taxon>
        <taxon>Synergistia</taxon>
        <taxon>Synergistales</taxon>
        <taxon>Thermovirgaceae</taxon>
        <taxon>Thermovirga</taxon>
    </lineage>
</organism>
<gene>
    <name evidence="9" type="ordered locus">Tlie_0805</name>
</gene>
<evidence type="ECO:0000313" key="10">
    <source>
        <dbReference type="Proteomes" id="UP000005868"/>
    </source>
</evidence>
<evidence type="ECO:0000256" key="1">
    <source>
        <dbReference type="ARBA" id="ARBA00004442"/>
    </source>
</evidence>
<dbReference type="GO" id="GO:0009279">
    <property type="term" value="C:cell outer membrane"/>
    <property type="evidence" value="ECO:0007669"/>
    <property type="project" value="UniProtKB-SubCell"/>
</dbReference>
<keyword evidence="5" id="KW-0812">Transmembrane</keyword>
<evidence type="ECO:0000256" key="2">
    <source>
        <dbReference type="ARBA" id="ARBA00007613"/>
    </source>
</evidence>
<evidence type="ECO:0000313" key="9">
    <source>
        <dbReference type="EMBL" id="AER66538.1"/>
    </source>
</evidence>
<dbReference type="eggNOG" id="COG1538">
    <property type="taxonomic scope" value="Bacteria"/>
</dbReference>
<evidence type="ECO:0000256" key="7">
    <source>
        <dbReference type="ARBA" id="ARBA00023237"/>
    </source>
</evidence>
<dbReference type="InterPro" id="IPR003423">
    <property type="entry name" value="OMP_efflux"/>
</dbReference>
<reference evidence="10" key="1">
    <citation type="submission" date="2011-10" db="EMBL/GenBank/DDBJ databases">
        <title>The complete genome of chromosome of Thermovirga lienii DSM 17291.</title>
        <authorList>
            <consortium name="US DOE Joint Genome Institute (JGI-PGF)"/>
            <person name="Lucas S."/>
            <person name="Copeland A."/>
            <person name="Lapidus A."/>
            <person name="Glavina del Rio T."/>
            <person name="Dalin E."/>
            <person name="Tice H."/>
            <person name="Bruce D."/>
            <person name="Goodwin L."/>
            <person name="Pitluck S."/>
            <person name="Peters L."/>
            <person name="Mikhailova N."/>
            <person name="Saunders E."/>
            <person name="Kyrpides N."/>
            <person name="Mavromatis K."/>
            <person name="Ivanova N."/>
            <person name="Last F.I."/>
            <person name="Brettin T."/>
            <person name="Detter J.C."/>
            <person name="Han C."/>
            <person name="Larimer F."/>
            <person name="Land M."/>
            <person name="Hauser L."/>
            <person name="Markowitz V."/>
            <person name="Cheng J.-F."/>
            <person name="Hugenholtz P."/>
            <person name="Woyke T."/>
            <person name="Wu D."/>
            <person name="Spring S."/>
            <person name="Schroeder M."/>
            <person name="Brambilla E.-M."/>
            <person name="Klenk H.-P."/>
            <person name="Eisen J.A."/>
        </authorList>
    </citation>
    <scope>NUCLEOTIDE SEQUENCE [LARGE SCALE GENOMIC DNA]</scope>
    <source>
        <strain evidence="10">ATCC BAA-1197 / DSM 17291 / Cas60314</strain>
    </source>
</reference>
<dbReference type="EMBL" id="CP003096">
    <property type="protein sequence ID" value="AER66538.1"/>
    <property type="molecule type" value="Genomic_DNA"/>
</dbReference>
<comment type="similarity">
    <text evidence="2">Belongs to the outer membrane factor (OMF) (TC 1.B.17) family.</text>
</comment>
<keyword evidence="4" id="KW-1134">Transmembrane beta strand</keyword>
<dbReference type="KEGG" id="tli:Tlie_0805"/>
<dbReference type="InterPro" id="IPR051906">
    <property type="entry name" value="TolC-like"/>
</dbReference>
<keyword evidence="8" id="KW-0732">Signal</keyword>
<dbReference type="SUPFAM" id="SSF56954">
    <property type="entry name" value="Outer membrane efflux proteins (OEP)"/>
    <property type="match status" value="1"/>
</dbReference>
<accession>G7V9I8</accession>
<dbReference type="PANTHER" id="PTHR30026:SF20">
    <property type="entry name" value="OUTER MEMBRANE PROTEIN TOLC"/>
    <property type="match status" value="1"/>
</dbReference>
<keyword evidence="6" id="KW-0472">Membrane</keyword>